<dbReference type="AlphaFoldDB" id="A0A0F9KJ01"/>
<proteinExistence type="predicted"/>
<accession>A0A0F9KJ01</accession>
<name>A0A0F9KJ01_9ZZZZ</name>
<protein>
    <submittedName>
        <fullName evidence="1">Uncharacterized protein</fullName>
    </submittedName>
</protein>
<evidence type="ECO:0000313" key="1">
    <source>
        <dbReference type="EMBL" id="KKM82114.1"/>
    </source>
</evidence>
<organism evidence="1">
    <name type="scientific">marine sediment metagenome</name>
    <dbReference type="NCBI Taxonomy" id="412755"/>
    <lineage>
        <taxon>unclassified sequences</taxon>
        <taxon>metagenomes</taxon>
        <taxon>ecological metagenomes</taxon>
    </lineage>
</organism>
<reference evidence="1" key="1">
    <citation type="journal article" date="2015" name="Nature">
        <title>Complex archaea that bridge the gap between prokaryotes and eukaryotes.</title>
        <authorList>
            <person name="Spang A."/>
            <person name="Saw J.H."/>
            <person name="Jorgensen S.L."/>
            <person name="Zaremba-Niedzwiedzka K."/>
            <person name="Martijn J."/>
            <person name="Lind A.E."/>
            <person name="van Eijk R."/>
            <person name="Schleper C."/>
            <person name="Guy L."/>
            <person name="Ettema T.J."/>
        </authorList>
    </citation>
    <scope>NUCLEOTIDE SEQUENCE</scope>
</reference>
<dbReference type="EMBL" id="LAZR01007913">
    <property type="protein sequence ID" value="KKM82114.1"/>
    <property type="molecule type" value="Genomic_DNA"/>
</dbReference>
<gene>
    <name evidence="1" type="ORF">LCGC14_1322930</name>
</gene>
<sequence>CGSTLGNSAELIKSLPFPVLSQWGMEISFTYNESITKYYFRLRLSFAFDIYETTLVLTPATTTLAYLDVAGNEVAIDTAIHLIPQNYHFNIVKVVFDNVNKKYVRAILNETEYPLVDIDAYTFLTGTEEYVMEGWVKVEGEAGDNEVVYLDEFILTQNEP</sequence>
<comment type="caution">
    <text evidence="1">The sequence shown here is derived from an EMBL/GenBank/DDBJ whole genome shotgun (WGS) entry which is preliminary data.</text>
</comment>
<feature type="non-terminal residue" evidence="1">
    <location>
        <position position="1"/>
    </location>
</feature>